<feature type="domain" description="HTH marR-type" evidence="2">
    <location>
        <begin position="18"/>
        <end position="150"/>
    </location>
</feature>
<dbReference type="PROSITE" id="PS50995">
    <property type="entry name" value="HTH_MARR_2"/>
    <property type="match status" value="1"/>
</dbReference>
<feature type="region of interest" description="Disordered" evidence="1">
    <location>
        <begin position="152"/>
        <end position="175"/>
    </location>
</feature>
<comment type="caution">
    <text evidence="3">The sequence shown here is derived from an EMBL/GenBank/DDBJ whole genome shotgun (WGS) entry which is preliminary data.</text>
</comment>
<dbReference type="EMBL" id="JAAXOY010000054">
    <property type="protein sequence ID" value="NKY38741.1"/>
    <property type="molecule type" value="Genomic_DNA"/>
</dbReference>
<dbReference type="Proteomes" id="UP000777774">
    <property type="component" value="Unassembled WGS sequence"/>
</dbReference>
<evidence type="ECO:0000259" key="2">
    <source>
        <dbReference type="PROSITE" id="PS50995"/>
    </source>
</evidence>
<dbReference type="SUPFAM" id="SSF46785">
    <property type="entry name" value="Winged helix' DNA-binding domain"/>
    <property type="match status" value="1"/>
</dbReference>
<dbReference type="InterPro" id="IPR039422">
    <property type="entry name" value="MarR/SlyA-like"/>
</dbReference>
<gene>
    <name evidence="3" type="ORF">HGA02_04130</name>
</gene>
<accession>A0ABX1JWP5</accession>
<dbReference type="InterPro" id="IPR036390">
    <property type="entry name" value="WH_DNA-bd_sf"/>
</dbReference>
<dbReference type="SMART" id="SM00347">
    <property type="entry name" value="HTH_MARR"/>
    <property type="match status" value="1"/>
</dbReference>
<feature type="compositionally biased region" description="Basic and acidic residues" evidence="1">
    <location>
        <begin position="166"/>
        <end position="175"/>
    </location>
</feature>
<dbReference type="InterPro" id="IPR000835">
    <property type="entry name" value="HTH_MarR-typ"/>
</dbReference>
<dbReference type="Pfam" id="PF12802">
    <property type="entry name" value="MarR_2"/>
    <property type="match status" value="1"/>
</dbReference>
<proteinExistence type="predicted"/>
<dbReference type="InterPro" id="IPR036388">
    <property type="entry name" value="WH-like_DNA-bd_sf"/>
</dbReference>
<organism evidence="3 4">
    <name type="scientific">Cellulomonas septica</name>
    <dbReference type="NCBI Taxonomy" id="285080"/>
    <lineage>
        <taxon>Bacteria</taxon>
        <taxon>Bacillati</taxon>
        <taxon>Actinomycetota</taxon>
        <taxon>Actinomycetes</taxon>
        <taxon>Micrococcales</taxon>
        <taxon>Cellulomonadaceae</taxon>
        <taxon>Cellulomonas</taxon>
    </lineage>
</organism>
<evidence type="ECO:0000256" key="1">
    <source>
        <dbReference type="SAM" id="MobiDB-lite"/>
    </source>
</evidence>
<dbReference type="Gene3D" id="1.10.10.10">
    <property type="entry name" value="Winged helix-like DNA-binding domain superfamily/Winged helix DNA-binding domain"/>
    <property type="match status" value="1"/>
</dbReference>
<protein>
    <submittedName>
        <fullName evidence="3">MarR family transcriptional regulator</fullName>
    </submittedName>
</protein>
<dbReference type="PANTHER" id="PTHR33164:SF99">
    <property type="entry name" value="MARR FAMILY REGULATORY PROTEIN"/>
    <property type="match status" value="1"/>
</dbReference>
<evidence type="ECO:0000313" key="3">
    <source>
        <dbReference type="EMBL" id="NKY38741.1"/>
    </source>
</evidence>
<keyword evidence="4" id="KW-1185">Reference proteome</keyword>
<reference evidence="3 4" key="1">
    <citation type="submission" date="2020-04" db="EMBL/GenBank/DDBJ databases">
        <title>MicrobeNet Type strains.</title>
        <authorList>
            <person name="Nicholson A.C."/>
        </authorList>
    </citation>
    <scope>NUCLEOTIDE SEQUENCE [LARGE SCALE GENOMIC DNA]</scope>
    <source>
        <strain evidence="3 4">ATCC BAA-787</strain>
    </source>
</reference>
<sequence length="175" mass="19552">MPDPVDAPTLRGEDLETWSSLATVLEWLPAALDAQLQRDAELSHFEYGILYALADAPDRTLRMSVLAGYANSSLSRLSRAVARLETRAWVRRAPDPADGRYTLATLTELGAEKLHEATPGHVRTVHRLVLDPLTQAQARQLREISRRIMRAMRDDEGWTPSSTQARADDGARQPR</sequence>
<evidence type="ECO:0000313" key="4">
    <source>
        <dbReference type="Proteomes" id="UP000777774"/>
    </source>
</evidence>
<dbReference type="PANTHER" id="PTHR33164">
    <property type="entry name" value="TRANSCRIPTIONAL REGULATOR, MARR FAMILY"/>
    <property type="match status" value="1"/>
</dbReference>
<dbReference type="RefSeq" id="WP_168677860.1">
    <property type="nucleotide sequence ID" value="NZ_JAAXOY010000054.1"/>
</dbReference>
<name>A0ABX1JWP5_9CELL</name>